<evidence type="ECO:0000313" key="2">
    <source>
        <dbReference type="EMBL" id="KAH3876959.1"/>
    </source>
</evidence>
<name>A0A9D4RQA3_DREPO</name>
<feature type="compositionally biased region" description="Basic and acidic residues" evidence="1">
    <location>
        <begin position="21"/>
        <end position="30"/>
    </location>
</feature>
<evidence type="ECO:0000256" key="1">
    <source>
        <dbReference type="SAM" id="MobiDB-lite"/>
    </source>
</evidence>
<accession>A0A9D4RQA3</accession>
<reference evidence="2" key="1">
    <citation type="journal article" date="2019" name="bioRxiv">
        <title>The Genome of the Zebra Mussel, Dreissena polymorpha: A Resource for Invasive Species Research.</title>
        <authorList>
            <person name="McCartney M.A."/>
            <person name="Auch B."/>
            <person name="Kono T."/>
            <person name="Mallez S."/>
            <person name="Zhang Y."/>
            <person name="Obille A."/>
            <person name="Becker A."/>
            <person name="Abrahante J.E."/>
            <person name="Garbe J."/>
            <person name="Badalamenti J.P."/>
            <person name="Herman A."/>
            <person name="Mangelson H."/>
            <person name="Liachko I."/>
            <person name="Sullivan S."/>
            <person name="Sone E.D."/>
            <person name="Koren S."/>
            <person name="Silverstein K.A.T."/>
            <person name="Beckman K.B."/>
            <person name="Gohl D.M."/>
        </authorList>
    </citation>
    <scope>NUCLEOTIDE SEQUENCE</scope>
    <source>
        <strain evidence="2">Duluth1</strain>
        <tissue evidence="2">Whole animal</tissue>
    </source>
</reference>
<dbReference type="EMBL" id="JAIWYP010000001">
    <property type="protein sequence ID" value="KAH3876959.1"/>
    <property type="molecule type" value="Genomic_DNA"/>
</dbReference>
<protein>
    <submittedName>
        <fullName evidence="2">Uncharacterized protein</fullName>
    </submittedName>
</protein>
<reference evidence="2" key="2">
    <citation type="submission" date="2020-11" db="EMBL/GenBank/DDBJ databases">
        <authorList>
            <person name="McCartney M.A."/>
            <person name="Auch B."/>
            <person name="Kono T."/>
            <person name="Mallez S."/>
            <person name="Becker A."/>
            <person name="Gohl D.M."/>
            <person name="Silverstein K.A.T."/>
            <person name="Koren S."/>
            <person name="Bechman K.B."/>
            <person name="Herman A."/>
            <person name="Abrahante J.E."/>
            <person name="Garbe J."/>
        </authorList>
    </citation>
    <scope>NUCLEOTIDE SEQUENCE</scope>
    <source>
        <strain evidence="2">Duluth1</strain>
        <tissue evidence="2">Whole animal</tissue>
    </source>
</reference>
<evidence type="ECO:0000313" key="3">
    <source>
        <dbReference type="Proteomes" id="UP000828390"/>
    </source>
</evidence>
<dbReference type="AlphaFoldDB" id="A0A9D4RQA3"/>
<feature type="compositionally biased region" description="Polar residues" evidence="1">
    <location>
        <begin position="1"/>
        <end position="10"/>
    </location>
</feature>
<feature type="region of interest" description="Disordered" evidence="1">
    <location>
        <begin position="1"/>
        <end position="76"/>
    </location>
</feature>
<organism evidence="2 3">
    <name type="scientific">Dreissena polymorpha</name>
    <name type="common">Zebra mussel</name>
    <name type="synonym">Mytilus polymorpha</name>
    <dbReference type="NCBI Taxonomy" id="45954"/>
    <lineage>
        <taxon>Eukaryota</taxon>
        <taxon>Metazoa</taxon>
        <taxon>Spiralia</taxon>
        <taxon>Lophotrochozoa</taxon>
        <taxon>Mollusca</taxon>
        <taxon>Bivalvia</taxon>
        <taxon>Autobranchia</taxon>
        <taxon>Heteroconchia</taxon>
        <taxon>Euheterodonta</taxon>
        <taxon>Imparidentia</taxon>
        <taxon>Neoheterodontei</taxon>
        <taxon>Myida</taxon>
        <taxon>Dreissenoidea</taxon>
        <taxon>Dreissenidae</taxon>
        <taxon>Dreissena</taxon>
    </lineage>
</organism>
<proteinExistence type="predicted"/>
<sequence>MDVSHPSQAFIQCDNGISHLESPRNEENTRQRNACRRGIDSNAKQDVRTAGETGTEPRRLKEAGEGSSLPVCNRHE</sequence>
<gene>
    <name evidence="2" type="ORF">DPMN_000812</name>
</gene>
<keyword evidence="3" id="KW-1185">Reference proteome</keyword>
<dbReference type="Proteomes" id="UP000828390">
    <property type="component" value="Unassembled WGS sequence"/>
</dbReference>
<comment type="caution">
    <text evidence="2">The sequence shown here is derived from an EMBL/GenBank/DDBJ whole genome shotgun (WGS) entry which is preliminary data.</text>
</comment>
<feature type="compositionally biased region" description="Basic and acidic residues" evidence="1">
    <location>
        <begin position="37"/>
        <end position="64"/>
    </location>
</feature>